<feature type="transmembrane region" description="Helical" evidence="1">
    <location>
        <begin position="123"/>
        <end position="143"/>
    </location>
</feature>
<feature type="transmembrane region" description="Helical" evidence="1">
    <location>
        <begin position="100"/>
        <end position="117"/>
    </location>
</feature>
<dbReference type="RefSeq" id="WP_110170239.1">
    <property type="nucleotide sequence ID" value="NZ_CP015136.1"/>
</dbReference>
<reference evidence="3" key="2">
    <citation type="submission" date="2016-04" db="EMBL/GenBank/DDBJ databases">
        <title>First Complete Genome Sequence of a Subdivision 6 Acidobacterium.</title>
        <authorList>
            <person name="Huang S."/>
            <person name="Vieira S."/>
            <person name="Bunk B."/>
            <person name="Riedel T."/>
            <person name="Sproeer C."/>
            <person name="Overmann J."/>
        </authorList>
    </citation>
    <scope>NUCLEOTIDE SEQUENCE [LARGE SCALE GENOMIC DNA]</scope>
    <source>
        <strain evidence="3">DSM 100886 HEG_-6_39</strain>
    </source>
</reference>
<keyword evidence="1" id="KW-0472">Membrane</keyword>
<dbReference type="AlphaFoldDB" id="A0A143PIK2"/>
<evidence type="ECO:0000256" key="1">
    <source>
        <dbReference type="SAM" id="Phobius"/>
    </source>
</evidence>
<organism evidence="2 3">
    <name type="scientific">Luteitalea pratensis</name>
    <dbReference type="NCBI Taxonomy" id="1855912"/>
    <lineage>
        <taxon>Bacteria</taxon>
        <taxon>Pseudomonadati</taxon>
        <taxon>Acidobacteriota</taxon>
        <taxon>Vicinamibacteria</taxon>
        <taxon>Vicinamibacterales</taxon>
        <taxon>Vicinamibacteraceae</taxon>
        <taxon>Luteitalea</taxon>
    </lineage>
</organism>
<proteinExistence type="predicted"/>
<reference evidence="2 3" key="1">
    <citation type="journal article" date="2016" name="Genome Announc.">
        <title>First Complete Genome Sequence of a Subdivision 6 Acidobacterium Strain.</title>
        <authorList>
            <person name="Huang S."/>
            <person name="Vieira S."/>
            <person name="Bunk B."/>
            <person name="Riedel T."/>
            <person name="Sproer C."/>
            <person name="Overmann J."/>
        </authorList>
    </citation>
    <scope>NUCLEOTIDE SEQUENCE [LARGE SCALE GENOMIC DNA]</scope>
    <source>
        <strain evidence="3">DSM 100886 HEG_-6_39</strain>
    </source>
</reference>
<keyword evidence="1" id="KW-0812">Transmembrane</keyword>
<dbReference type="KEGG" id="abac:LuPra_01587"/>
<feature type="transmembrane region" description="Helical" evidence="1">
    <location>
        <begin position="257"/>
        <end position="274"/>
    </location>
</feature>
<sequence length="430" mass="45436">MNADPQDAAAGISAGRRALLPAPTLPLAYFGGAHLALAIAFATLLIEPGLAGAFHYHPRLIALVHLVTLGWISGSILGAVYIVAPLALGLPFRARRADATACLFYWLGTAGMVGGFWTGRFAIVGIASLLVLGALTFVGARLLSNLPAARLPRGVSLHLALAFVNIILAGAAGAFMSANRLAGTLPWSPLAFALAHAHLAVLGWATMMIFGTGYRLIPMFLPAAMPSGPGLGISAILLEVGTLWLAASLVAGWSPGPSVLLVMGAFAAFFYWIRRTLRNRRPRPTELPPHDWSTWHTHLAIVYLIVAMALGCWLALGDPPKGVTWAYGATGILFVAQMVSGIQGRLMPMYAWYRALERRDGDLPRQSVHRLIAPSLALSVFLAWLVGLPVLTVGLMNEHPGSIATGSAALLCATLISAAHGVLIIRRAQS</sequence>
<name>A0A143PIK2_LUTPR</name>
<feature type="transmembrane region" description="Helical" evidence="1">
    <location>
        <begin position="295"/>
        <end position="316"/>
    </location>
</feature>
<feature type="transmembrane region" description="Helical" evidence="1">
    <location>
        <begin position="155"/>
        <end position="178"/>
    </location>
</feature>
<gene>
    <name evidence="2" type="ORF">LuPra_01587</name>
</gene>
<keyword evidence="1" id="KW-1133">Transmembrane helix</keyword>
<feature type="transmembrane region" description="Helical" evidence="1">
    <location>
        <begin position="190"/>
        <end position="210"/>
    </location>
</feature>
<feature type="transmembrane region" description="Helical" evidence="1">
    <location>
        <begin position="322"/>
        <end position="347"/>
    </location>
</feature>
<dbReference type="STRING" id="1855912.LuPra_01587"/>
<feature type="transmembrane region" description="Helical" evidence="1">
    <location>
        <begin position="368"/>
        <end position="391"/>
    </location>
</feature>
<dbReference type="InterPro" id="IPR036927">
    <property type="entry name" value="Cyt_c_oxase-like_su1_sf"/>
</dbReference>
<evidence type="ECO:0000313" key="3">
    <source>
        <dbReference type="Proteomes" id="UP000076079"/>
    </source>
</evidence>
<feature type="transmembrane region" description="Helical" evidence="1">
    <location>
        <begin position="66"/>
        <end position="88"/>
    </location>
</feature>
<dbReference type="OrthoDB" id="5245199at2"/>
<feature type="transmembrane region" description="Helical" evidence="1">
    <location>
        <begin position="27"/>
        <end position="46"/>
    </location>
</feature>
<keyword evidence="3" id="KW-1185">Reference proteome</keyword>
<dbReference type="EMBL" id="CP015136">
    <property type="protein sequence ID" value="AMY08387.1"/>
    <property type="molecule type" value="Genomic_DNA"/>
</dbReference>
<dbReference type="Proteomes" id="UP000076079">
    <property type="component" value="Chromosome"/>
</dbReference>
<protein>
    <submittedName>
        <fullName evidence="2">Cbb3-type cytochrome oxidase, subunit 1</fullName>
    </submittedName>
</protein>
<accession>A0A143PIK2</accession>
<feature type="transmembrane region" description="Helical" evidence="1">
    <location>
        <begin position="403"/>
        <end position="425"/>
    </location>
</feature>
<evidence type="ECO:0000313" key="2">
    <source>
        <dbReference type="EMBL" id="AMY08387.1"/>
    </source>
</evidence>
<dbReference type="Gene3D" id="1.20.210.10">
    <property type="entry name" value="Cytochrome c oxidase-like, subunit I domain"/>
    <property type="match status" value="1"/>
</dbReference>